<name>A0A2T0SYP3_9BACT</name>
<dbReference type="Gene3D" id="3.40.50.300">
    <property type="entry name" value="P-loop containing nucleotide triphosphate hydrolases"/>
    <property type="match status" value="1"/>
</dbReference>
<comment type="caution">
    <text evidence="1">The sequence shown here is derived from an EMBL/GenBank/DDBJ whole genome shotgun (WGS) entry which is preliminary data.</text>
</comment>
<dbReference type="OrthoDB" id="1625426at2"/>
<dbReference type="EMBL" id="PVTE01000009">
    <property type="protein sequence ID" value="PRY38524.1"/>
    <property type="molecule type" value="Genomic_DNA"/>
</dbReference>
<evidence type="ECO:0000313" key="1">
    <source>
        <dbReference type="EMBL" id="PRY38524.1"/>
    </source>
</evidence>
<gene>
    <name evidence="1" type="ORF">CLV58_109251</name>
</gene>
<dbReference type="AlphaFoldDB" id="A0A2T0SYP3"/>
<accession>A0A2T0SYP3</accession>
<dbReference type="Pfam" id="PF13479">
    <property type="entry name" value="AAA_24"/>
    <property type="match status" value="1"/>
</dbReference>
<dbReference type="Proteomes" id="UP000238375">
    <property type="component" value="Unassembled WGS sequence"/>
</dbReference>
<keyword evidence="2" id="KW-1185">Reference proteome</keyword>
<dbReference type="InterPro" id="IPR027417">
    <property type="entry name" value="P-loop_NTPase"/>
</dbReference>
<reference evidence="1 2" key="1">
    <citation type="submission" date="2018-03" db="EMBL/GenBank/DDBJ databases">
        <title>Genomic Encyclopedia of Archaeal and Bacterial Type Strains, Phase II (KMG-II): from individual species to whole genera.</title>
        <authorList>
            <person name="Goeker M."/>
        </authorList>
    </citation>
    <scope>NUCLEOTIDE SEQUENCE [LARGE SCALE GENOMIC DNA]</scope>
    <source>
        <strain evidence="1 2">DSM 28354</strain>
    </source>
</reference>
<sequence length="291" mass="32373">MQLRKASRQAVKLRVGFSGVSGAGKTLSALRVAYGLVNDWDKIAVIDTESGSAELYCDQTFSDGNGSEFYIGTFNYINLTNPAPEKYIEAIVACEKAGMEVIIIDSMTHAWEFILNVQAQMTGNSYTNWGIVKPRHEKLRNKILKSTAHVFTTSRRKQDYEMTKDGNGRNTVQKLGLKEINVEGWEYELTLNFEIEQNHLAKAAKDRTSLFVSRDPFMLTEETGQDMKNWATSGESDTEALLQIATIEVSNASSAGELNAIWLKFPALQQSDDFVALLKDKKNQVPAPATA</sequence>
<dbReference type="RefSeq" id="WP_106138248.1">
    <property type="nucleotide sequence ID" value="NZ_PVTE01000009.1"/>
</dbReference>
<evidence type="ECO:0000313" key="2">
    <source>
        <dbReference type="Proteomes" id="UP000238375"/>
    </source>
</evidence>
<proteinExistence type="predicted"/>
<dbReference type="SUPFAM" id="SSF52540">
    <property type="entry name" value="P-loop containing nucleoside triphosphate hydrolases"/>
    <property type="match status" value="1"/>
</dbReference>
<protein>
    <submittedName>
        <fullName evidence="1">AAA domain-containing protein</fullName>
    </submittedName>
</protein>
<organism evidence="1 2">
    <name type="scientific">Spirosoma oryzae</name>
    <dbReference type="NCBI Taxonomy" id="1469603"/>
    <lineage>
        <taxon>Bacteria</taxon>
        <taxon>Pseudomonadati</taxon>
        <taxon>Bacteroidota</taxon>
        <taxon>Cytophagia</taxon>
        <taxon>Cytophagales</taxon>
        <taxon>Cytophagaceae</taxon>
        <taxon>Spirosoma</taxon>
    </lineage>
</organism>